<reference evidence="2 3" key="1">
    <citation type="submission" date="2015-12" db="EMBL/GenBank/DDBJ databases">
        <title>Draft genome sequence of Moniliophthora roreri, the causal agent of frosty pod rot of cacao.</title>
        <authorList>
            <person name="Aime M.C."/>
            <person name="Diaz-Valderrama J.R."/>
            <person name="Kijpornyongpan T."/>
            <person name="Phillips-Mora W."/>
        </authorList>
    </citation>
    <scope>NUCLEOTIDE SEQUENCE [LARGE SCALE GENOMIC DNA]</scope>
    <source>
        <strain evidence="2 3">MCA 2952</strain>
    </source>
</reference>
<organism evidence="2 3">
    <name type="scientific">Moniliophthora roreri</name>
    <name type="common">Frosty pod rot fungus</name>
    <name type="synonym">Monilia roreri</name>
    <dbReference type="NCBI Taxonomy" id="221103"/>
    <lineage>
        <taxon>Eukaryota</taxon>
        <taxon>Fungi</taxon>
        <taxon>Dikarya</taxon>
        <taxon>Basidiomycota</taxon>
        <taxon>Agaricomycotina</taxon>
        <taxon>Agaricomycetes</taxon>
        <taxon>Agaricomycetidae</taxon>
        <taxon>Agaricales</taxon>
        <taxon>Marasmiineae</taxon>
        <taxon>Marasmiaceae</taxon>
        <taxon>Moniliophthora</taxon>
    </lineage>
</organism>
<proteinExistence type="predicted"/>
<feature type="compositionally biased region" description="Basic residues" evidence="1">
    <location>
        <begin position="1"/>
        <end position="11"/>
    </location>
</feature>
<protein>
    <submittedName>
        <fullName evidence="2">Uncharacterized protein</fullName>
    </submittedName>
</protein>
<accession>A0A0W0G0M1</accession>
<name>A0A0W0G0M1_MONRR</name>
<dbReference type="EMBL" id="LATX01001388">
    <property type="protein sequence ID" value="KTB42083.1"/>
    <property type="molecule type" value="Genomic_DNA"/>
</dbReference>
<evidence type="ECO:0000256" key="1">
    <source>
        <dbReference type="SAM" id="MobiDB-lite"/>
    </source>
</evidence>
<feature type="region of interest" description="Disordered" evidence="1">
    <location>
        <begin position="1"/>
        <end position="32"/>
    </location>
</feature>
<evidence type="ECO:0000313" key="3">
    <source>
        <dbReference type="Proteomes" id="UP000054988"/>
    </source>
</evidence>
<dbReference type="Proteomes" id="UP000054988">
    <property type="component" value="Unassembled WGS sequence"/>
</dbReference>
<sequence>MIRKLSQKPRFRSPNPTNASGIWLMGISKSNT</sequence>
<evidence type="ECO:0000313" key="2">
    <source>
        <dbReference type="EMBL" id="KTB42083.1"/>
    </source>
</evidence>
<comment type="caution">
    <text evidence="2">The sequence shown here is derived from an EMBL/GenBank/DDBJ whole genome shotgun (WGS) entry which is preliminary data.</text>
</comment>
<dbReference type="AlphaFoldDB" id="A0A0W0G0M1"/>
<gene>
    <name evidence="2" type="ORF">WG66_5342</name>
</gene>